<keyword evidence="2" id="KW-1185">Reference proteome</keyword>
<sequence>MLRHKEEAEEEAAYKAEIATYKARKYALPILPAIKKAALAAIYAGRKALHAAANCFLELRSNLATKAKHNSAKYILVLVDKMRALVEHRAPIAGITPI</sequence>
<reference evidence="1" key="1">
    <citation type="journal article" date="2023" name="Mol. Plant Microbe Interact.">
        <title>Elucidating the Obligate Nature and Biological Capacity of an Invasive Fungal Corn Pathogen.</title>
        <authorList>
            <person name="MacCready J.S."/>
            <person name="Roggenkamp E.M."/>
            <person name="Gdanetz K."/>
            <person name="Chilvers M.I."/>
        </authorList>
    </citation>
    <scope>NUCLEOTIDE SEQUENCE</scope>
    <source>
        <strain evidence="1">PM02</strain>
    </source>
</reference>
<protein>
    <submittedName>
        <fullName evidence="1">Uncharacterized protein</fullName>
    </submittedName>
</protein>
<proteinExistence type="predicted"/>
<gene>
    <name evidence="1" type="ORF">P8C59_000008</name>
</gene>
<accession>A0AAD9HUU7</accession>
<evidence type="ECO:0000313" key="2">
    <source>
        <dbReference type="Proteomes" id="UP001217918"/>
    </source>
</evidence>
<name>A0AAD9HUU7_9PEZI</name>
<organism evidence="1 2">
    <name type="scientific">Phyllachora maydis</name>
    <dbReference type="NCBI Taxonomy" id="1825666"/>
    <lineage>
        <taxon>Eukaryota</taxon>
        <taxon>Fungi</taxon>
        <taxon>Dikarya</taxon>
        <taxon>Ascomycota</taxon>
        <taxon>Pezizomycotina</taxon>
        <taxon>Sordariomycetes</taxon>
        <taxon>Sordariomycetidae</taxon>
        <taxon>Phyllachorales</taxon>
        <taxon>Phyllachoraceae</taxon>
        <taxon>Phyllachora</taxon>
    </lineage>
</organism>
<dbReference type="AlphaFoldDB" id="A0AAD9HUU7"/>
<evidence type="ECO:0000313" key="1">
    <source>
        <dbReference type="EMBL" id="KAK2066173.1"/>
    </source>
</evidence>
<dbReference type="Proteomes" id="UP001217918">
    <property type="component" value="Unassembled WGS sequence"/>
</dbReference>
<dbReference type="EMBL" id="JAQQPM010000001">
    <property type="protein sequence ID" value="KAK2066173.1"/>
    <property type="molecule type" value="Genomic_DNA"/>
</dbReference>
<comment type="caution">
    <text evidence="1">The sequence shown here is derived from an EMBL/GenBank/DDBJ whole genome shotgun (WGS) entry which is preliminary data.</text>
</comment>